<keyword evidence="1" id="KW-1133">Transmembrane helix</keyword>
<feature type="transmembrane region" description="Helical" evidence="1">
    <location>
        <begin position="115"/>
        <end position="136"/>
    </location>
</feature>
<keyword evidence="1" id="KW-0812">Transmembrane</keyword>
<evidence type="ECO:0000313" key="3">
    <source>
        <dbReference type="Proteomes" id="UP000094412"/>
    </source>
</evidence>
<dbReference type="EMBL" id="MDEO01000036">
    <property type="protein sequence ID" value="OCX12597.1"/>
    <property type="molecule type" value="Genomic_DNA"/>
</dbReference>
<feature type="transmembrane region" description="Helical" evidence="1">
    <location>
        <begin position="79"/>
        <end position="103"/>
    </location>
</feature>
<evidence type="ECO:0000313" key="2">
    <source>
        <dbReference type="EMBL" id="OCX12597.1"/>
    </source>
</evidence>
<accession>A0A1C2DCW8</accession>
<gene>
    <name evidence="2" type="ORF">QV13_23630</name>
</gene>
<comment type="caution">
    <text evidence="2">The sequence shown here is derived from an EMBL/GenBank/DDBJ whole genome shotgun (WGS) entry which is preliminary data.</text>
</comment>
<feature type="transmembrane region" description="Helical" evidence="1">
    <location>
        <begin position="190"/>
        <end position="212"/>
    </location>
</feature>
<protein>
    <submittedName>
        <fullName evidence="2">Uncharacterized protein</fullName>
    </submittedName>
</protein>
<keyword evidence="1" id="KW-0472">Membrane</keyword>
<proteinExistence type="predicted"/>
<reference evidence="2 3" key="1">
    <citation type="submission" date="2016-08" db="EMBL/GenBank/DDBJ databases">
        <title>Whole genome sequence of Mesorhizobium sp. strain UASWS1009 isolated from industrial sewage.</title>
        <authorList>
            <person name="Crovadore J."/>
            <person name="Calmin G."/>
            <person name="Chablais R."/>
            <person name="Cochard B."/>
            <person name="Lefort F."/>
        </authorList>
    </citation>
    <scope>NUCLEOTIDE SEQUENCE [LARGE SCALE GENOMIC DNA]</scope>
    <source>
        <strain evidence="2 3">UASWS1009</strain>
    </source>
</reference>
<name>A0A1C2DCW8_9HYPH</name>
<evidence type="ECO:0000256" key="1">
    <source>
        <dbReference type="SAM" id="Phobius"/>
    </source>
</evidence>
<organism evidence="2 3">
    <name type="scientific">Mesorhizobium hungaricum</name>
    <dbReference type="NCBI Taxonomy" id="1566387"/>
    <lineage>
        <taxon>Bacteria</taxon>
        <taxon>Pseudomonadati</taxon>
        <taxon>Pseudomonadota</taxon>
        <taxon>Alphaproteobacteria</taxon>
        <taxon>Hyphomicrobiales</taxon>
        <taxon>Phyllobacteriaceae</taxon>
        <taxon>Mesorhizobium</taxon>
    </lineage>
</organism>
<sequence>MRIVLRQAEKPDWSQDASGFSSAFEVGASLELAGVADKFTVAKWTIVVDADGDARLEVTLKSTRRWFTWLDERARTKDILYPLAGFAMFAVLILPCAAPFWFFSLNAELRIAWGGYLIAHALWPIIIGVILAVQIVAGRAERHVGKALGFGISMAGVPLGVAIALLWRWLFLPDTEPEWPAGYARLARSFWESTGAMSAVALAYAPLATALIKWDWVAVLTSLLTRKKAA</sequence>
<dbReference type="Proteomes" id="UP000094412">
    <property type="component" value="Unassembled WGS sequence"/>
</dbReference>
<feature type="transmembrane region" description="Helical" evidence="1">
    <location>
        <begin position="148"/>
        <end position="170"/>
    </location>
</feature>
<dbReference type="RefSeq" id="WP_024925050.1">
    <property type="nucleotide sequence ID" value="NZ_MDEO01000036.1"/>
</dbReference>
<keyword evidence="3" id="KW-1185">Reference proteome</keyword>
<dbReference type="AlphaFoldDB" id="A0A1C2DCW8"/>